<dbReference type="PANTHER" id="PTHR46533:SF1">
    <property type="entry name" value="ZINC FINGER MYND DOMAIN-CONTAINING PROTEIN 12"/>
    <property type="match status" value="1"/>
</dbReference>
<reference evidence="1" key="1">
    <citation type="submission" date="2015-07" db="EMBL/GenBank/DDBJ databases">
        <title>Adaptation to a free-living lifestyle via gene acquisitions in the diplomonad Trepomonas sp. PC1.</title>
        <authorList>
            <person name="Xu F."/>
            <person name="Jerlstrom-Hultqvist J."/>
            <person name="Kolisko M."/>
            <person name="Simpson A.G.B."/>
            <person name="Roger A.J."/>
            <person name="Svard S.G."/>
            <person name="Andersson J.O."/>
        </authorList>
    </citation>
    <scope>NUCLEOTIDE SEQUENCE</scope>
    <source>
        <strain evidence="1">PC1</strain>
    </source>
</reference>
<sequence>DEPTENEAKWHAIAAQKDLKSQFHLLKPLNPLSEKVSEKNQICAICSNAATLQCISCHQNWCSHEHYLLDDEPIHSFVCGKLTELWYLKYFNKETGVKQMSDEIRIKAETMIQTEILRVCEQRARMFVCERQYILGLAPSIRANGISKELFGTHSHQYVESNMLLTKIHLGMRKFGYVNKSISQLTAETADLINQQLRDIGREDLIREAFLHYERQSVQDNLVRFPIVYIPFNVIYKFNPKLIQMQSKIQLLVGQFYQMIGEKALSLQFISDAIYFESLITGPTSLEVTNCYLELGKTHIIGQKPIDLSNYKIIERFEKQNSEIQKAIFILNTVVDIWNSEIRRSLNAKTTLSIDSANIGEPRLLLQDCKAIFSMYIGQDSYWFIKTSCTLALFYIMYDQDYEAVMEAQLCNKAINKFNDICDLNNKWKFEVQQFEKDMNDLTYVLDNLDLQNRIQSIKAE</sequence>
<protein>
    <recommendedName>
        <fullName evidence="2">MYND-type domain-containing protein</fullName>
    </recommendedName>
</protein>
<name>A0A146K5A0_9EUKA</name>
<dbReference type="InterPro" id="IPR053248">
    <property type="entry name" value="Zinc_finger_MYND_domain"/>
</dbReference>
<proteinExistence type="predicted"/>
<dbReference type="AlphaFoldDB" id="A0A146K5A0"/>
<dbReference type="PANTHER" id="PTHR46533">
    <property type="entry name" value="ZINC FINGER MYND DOMAIN-CONTAINING PROTEIN 12"/>
    <property type="match status" value="1"/>
</dbReference>
<evidence type="ECO:0000313" key="1">
    <source>
        <dbReference type="EMBL" id="JAP91035.1"/>
    </source>
</evidence>
<organism evidence="1">
    <name type="scientific">Trepomonas sp. PC1</name>
    <dbReference type="NCBI Taxonomy" id="1076344"/>
    <lineage>
        <taxon>Eukaryota</taxon>
        <taxon>Metamonada</taxon>
        <taxon>Diplomonadida</taxon>
        <taxon>Hexamitidae</taxon>
        <taxon>Hexamitinae</taxon>
        <taxon>Trepomonas</taxon>
    </lineage>
</organism>
<dbReference type="EMBL" id="GDID01005571">
    <property type="protein sequence ID" value="JAP91035.1"/>
    <property type="molecule type" value="Transcribed_RNA"/>
</dbReference>
<evidence type="ECO:0008006" key="2">
    <source>
        <dbReference type="Google" id="ProtNLM"/>
    </source>
</evidence>
<feature type="non-terminal residue" evidence="1">
    <location>
        <position position="461"/>
    </location>
</feature>
<gene>
    <name evidence="1" type="ORF">TPC1_17469</name>
</gene>
<feature type="non-terminal residue" evidence="1">
    <location>
        <position position="1"/>
    </location>
</feature>
<accession>A0A146K5A0</accession>